<accession>A0A0H2VGS1</accession>
<dbReference type="EMBL" id="AE015929">
    <property type="protein sequence ID" value="AAO03696.1"/>
    <property type="molecule type" value="Genomic_DNA"/>
</dbReference>
<evidence type="ECO:0000313" key="1">
    <source>
        <dbReference type="EMBL" id="AAO03696.1"/>
    </source>
</evidence>
<dbReference type="PATRIC" id="fig|176280.10.peg.93"/>
<sequence length="80" mass="9250">MLNIEVSIKDTQDIINYFIECDVNDNYYESEQRSSLGKLALELDKVSNQLNNENIEDMKKIIEKVAEANRVIAKSSLRKN</sequence>
<protein>
    <submittedName>
        <fullName evidence="1">Uncharacterized protein</fullName>
    </submittedName>
</protein>
<dbReference type="KEGG" id="sep:SE_0099"/>
<dbReference type="AlphaFoldDB" id="A0A0H2VGS1"/>
<organism evidence="1 2">
    <name type="scientific">Staphylococcus epidermidis (strain ATCC 12228 / FDA PCI 1200)</name>
    <dbReference type="NCBI Taxonomy" id="176280"/>
    <lineage>
        <taxon>Bacteria</taxon>
        <taxon>Bacillati</taxon>
        <taxon>Bacillota</taxon>
        <taxon>Bacilli</taxon>
        <taxon>Bacillales</taxon>
        <taxon>Staphylococcaceae</taxon>
        <taxon>Staphylococcus</taxon>
    </lineage>
</organism>
<dbReference type="GeneID" id="50017520"/>
<name>A0A0H2VGS1_STAES</name>
<dbReference type="RefSeq" id="WP_000931963.1">
    <property type="nucleotide sequence ID" value="NC_004461.1"/>
</dbReference>
<dbReference type="Proteomes" id="UP000001411">
    <property type="component" value="Chromosome"/>
</dbReference>
<evidence type="ECO:0000313" key="2">
    <source>
        <dbReference type="Proteomes" id="UP000001411"/>
    </source>
</evidence>
<reference evidence="1 2" key="1">
    <citation type="journal article" date="2003" name="Mol. Microbiol.">
        <title>Genome-based analysis of virulence genes in a non-biofilm-forming Staphylococcus epidermidis strain (ATCC 12228).</title>
        <authorList>
            <person name="Zhang Y.Q."/>
            <person name="Ren S.X."/>
            <person name="Li H.L."/>
            <person name="Wang Y.X."/>
            <person name="Fu G."/>
            <person name="Yang J."/>
            <person name="Qin Z.Q."/>
            <person name="Miao Y.G."/>
            <person name="Wang W.Y."/>
            <person name="Chen R.S."/>
            <person name="Shen Y."/>
            <person name="Chen Z."/>
            <person name="Yuan Z.H."/>
            <person name="Zhao G.P."/>
            <person name="Qu D."/>
            <person name="Danchin A."/>
            <person name="Wen Y.M."/>
        </authorList>
    </citation>
    <scope>NUCLEOTIDE SEQUENCE [LARGE SCALE GENOMIC DNA]</scope>
    <source>
        <strain evidence="2">ATCC 12228 / FDA PCI 1200</strain>
    </source>
</reference>
<gene>
    <name evidence="1" type="ordered locus">SE_0099</name>
</gene>
<dbReference type="HOGENOM" id="CLU_2588004_0_0_9"/>
<proteinExistence type="predicted"/>